<protein>
    <submittedName>
        <fullName evidence="10">Uncharacterized protein LOC111137918</fullName>
    </submittedName>
</protein>
<keyword evidence="4 6" id="KW-0472">Membrane</keyword>
<keyword evidence="9" id="KW-1185">Reference proteome</keyword>
<dbReference type="KEGG" id="cvn:111137918"/>
<feature type="chain" id="PRO_5034479887" evidence="7">
    <location>
        <begin position="21"/>
        <end position="1270"/>
    </location>
</feature>
<dbReference type="GO" id="GO:0004888">
    <property type="term" value="F:transmembrane signaling receptor activity"/>
    <property type="evidence" value="ECO:0007669"/>
    <property type="project" value="InterPro"/>
</dbReference>
<reference evidence="10" key="1">
    <citation type="submission" date="2025-08" db="UniProtKB">
        <authorList>
            <consortium name="RefSeq"/>
        </authorList>
    </citation>
    <scope>IDENTIFICATION</scope>
    <source>
        <tissue evidence="10">Whole sample</tissue>
    </source>
</reference>
<feature type="transmembrane region" description="Helical" evidence="6">
    <location>
        <begin position="1134"/>
        <end position="1154"/>
    </location>
</feature>
<dbReference type="PANTHER" id="PTHR45902:SF1">
    <property type="entry name" value="LATROPHILIN RECEPTOR-LIKE PROTEIN A"/>
    <property type="match status" value="1"/>
</dbReference>
<dbReference type="RefSeq" id="XP_022345329.1">
    <property type="nucleotide sequence ID" value="XM_022489621.1"/>
</dbReference>
<evidence type="ECO:0000313" key="9">
    <source>
        <dbReference type="Proteomes" id="UP000694844"/>
    </source>
</evidence>
<keyword evidence="3 6" id="KW-1133">Transmembrane helix</keyword>
<keyword evidence="7" id="KW-0732">Signal</keyword>
<dbReference type="GO" id="GO:0007166">
    <property type="term" value="P:cell surface receptor signaling pathway"/>
    <property type="evidence" value="ECO:0007669"/>
    <property type="project" value="InterPro"/>
</dbReference>
<dbReference type="OrthoDB" id="6153483at2759"/>
<comment type="subcellular location">
    <subcellularLocation>
        <location evidence="1">Membrane</location>
        <topology evidence="1">Multi-pass membrane protein</topology>
    </subcellularLocation>
</comment>
<name>A0A8B8EZ98_CRAVI</name>
<dbReference type="AlphaFoldDB" id="A0A8B8EZ98"/>
<evidence type="ECO:0000256" key="2">
    <source>
        <dbReference type="ARBA" id="ARBA00022692"/>
    </source>
</evidence>
<feature type="signal peptide" evidence="7">
    <location>
        <begin position="1"/>
        <end position="20"/>
    </location>
</feature>
<gene>
    <name evidence="10" type="primary">LOC111137918</name>
</gene>
<evidence type="ECO:0000256" key="6">
    <source>
        <dbReference type="SAM" id="Phobius"/>
    </source>
</evidence>
<organism evidence="9 10">
    <name type="scientific">Crassostrea virginica</name>
    <name type="common">Eastern oyster</name>
    <dbReference type="NCBI Taxonomy" id="6565"/>
    <lineage>
        <taxon>Eukaryota</taxon>
        <taxon>Metazoa</taxon>
        <taxon>Spiralia</taxon>
        <taxon>Lophotrochozoa</taxon>
        <taxon>Mollusca</taxon>
        <taxon>Bivalvia</taxon>
        <taxon>Autobranchia</taxon>
        <taxon>Pteriomorphia</taxon>
        <taxon>Ostreida</taxon>
        <taxon>Ostreoidea</taxon>
        <taxon>Ostreidae</taxon>
        <taxon>Crassostrea</taxon>
    </lineage>
</organism>
<proteinExistence type="predicted"/>
<dbReference type="PROSITE" id="PS50261">
    <property type="entry name" value="G_PROTEIN_RECEP_F2_4"/>
    <property type="match status" value="1"/>
</dbReference>
<feature type="transmembrane region" description="Helical" evidence="6">
    <location>
        <begin position="1052"/>
        <end position="1069"/>
    </location>
</feature>
<feature type="transmembrane region" description="Helical" evidence="6">
    <location>
        <begin position="1089"/>
        <end position="1114"/>
    </location>
</feature>
<dbReference type="InterPro" id="IPR053231">
    <property type="entry name" value="GPCR_LN-TM7"/>
</dbReference>
<evidence type="ECO:0000256" key="5">
    <source>
        <dbReference type="SAM" id="MobiDB-lite"/>
    </source>
</evidence>
<evidence type="ECO:0000256" key="4">
    <source>
        <dbReference type="ARBA" id="ARBA00023136"/>
    </source>
</evidence>
<feature type="domain" description="G-protein coupled receptors family 2 profile 2" evidence="8">
    <location>
        <begin position="980"/>
        <end position="1226"/>
    </location>
</feature>
<dbReference type="PANTHER" id="PTHR45902">
    <property type="entry name" value="LATROPHILIN RECEPTOR-LIKE PROTEIN A"/>
    <property type="match status" value="1"/>
</dbReference>
<dbReference type="GeneID" id="111137918"/>
<evidence type="ECO:0000256" key="1">
    <source>
        <dbReference type="ARBA" id="ARBA00004141"/>
    </source>
</evidence>
<feature type="transmembrane region" description="Helical" evidence="6">
    <location>
        <begin position="982"/>
        <end position="1002"/>
    </location>
</feature>
<evidence type="ECO:0000313" key="10">
    <source>
        <dbReference type="RefSeq" id="XP_022345329.1"/>
    </source>
</evidence>
<keyword evidence="2 6" id="KW-0812">Transmembrane</keyword>
<evidence type="ECO:0000259" key="8">
    <source>
        <dbReference type="PROSITE" id="PS50261"/>
    </source>
</evidence>
<feature type="region of interest" description="Disordered" evidence="5">
    <location>
        <begin position="1234"/>
        <end position="1256"/>
    </location>
</feature>
<dbReference type="InterPro" id="IPR017981">
    <property type="entry name" value="GPCR_2-like_7TM"/>
</dbReference>
<feature type="transmembrane region" description="Helical" evidence="6">
    <location>
        <begin position="1175"/>
        <end position="1194"/>
    </location>
</feature>
<dbReference type="GO" id="GO:0016020">
    <property type="term" value="C:membrane"/>
    <property type="evidence" value="ECO:0007669"/>
    <property type="project" value="UniProtKB-SubCell"/>
</dbReference>
<accession>A0A8B8EZ98</accession>
<dbReference type="Gene3D" id="1.20.1070.10">
    <property type="entry name" value="Rhodopsin 7-helix transmembrane proteins"/>
    <property type="match status" value="1"/>
</dbReference>
<sequence>MLQRCLFIACFSSFVPNTFGFNISRLISLYMDACGEDLLCFDWSDTNDFTTRRSLSRCPPCSCEESCFQTRNCCPDKFFQRPLAFFDSPYLFIADTNIIDYLPKYEIISTCPDVLDRDDMTVCEKYKNEFQFSRPVTSLATYFSYRNIFCAYCHGEKETDLITWNLALEGTIVHFINFIETDTQLLYFAKLFQTSILFSLPTKFQNSVKPLSEDSDEVLNGILPGQCMDDIDLQTACLSSYFNTFRLHRNIFCYICKMNNIKKNNPVIDSCVNPINDSSQKCLKRSESNITYPYKNVYCYTCNVPPTLQQTLQQDPCKTQECRHNITFYHHFVEFSSKIKEEFRSNSYYLRFQKISFNNNHLLQFIQRAITVRNTGTYLKSDQVVWKNLRDELRTFASKNPNRICNQHILPGVLQNDNDARQCDCSYSCLFVGKCTCCVDTALMHPVECINSNHFALSKDREEKEYQIAVVSSCYNYNGEINFSSEYDKIRHLCKINPAGFDILIWSNNVTYKNIFCFLCNTDFTVNMGVLEYSSFEPVTFTIACSFQLNIAYAMYFDQVIQEAKSQDCDVIFDAHKSIVCQRYDETHISNCPQNVINHHYKRLCENSSVNSFFPVGRYKNEFCYYCNSVEINENKASVTDCATSRGMEQERECPPIQARNLGHSLLCPECVGEARLLKNLTIHDCRPVFGSKLFFFSHLMRELFSPSWTFHEVLPTQAENKETDSVVCFPGRIVREGVCVPIIANPRGITYSLFILAHISVESTLNDTRKILEFVKHSTHQTLSELFEYPKGIILSNVYFLSQQPIVSMFRNGKFQFSSFGDLYFELLYSTRFNREKVEKMLFDMPAVFSFRKIIYNHSTHFSFNSIKFSNLSQAFLSKKYILDDEITSFSMFYKGGERFFASPSTAVNVSPLLFCKAKKIRNVNIVIDESNFRIIEKQSHETFYIGEFVLDLDGIVRVCINESRNDSALDFLDYTNMLEMLTTTLNIISIVSMSSLLVLYTVVPALQTVPGLNIMSTTFSILCMQLTYTIANVVEKSTLFCAVVGVLQHYFWLSMCCCLFICTLHMCKSFTSIGESMNRPADIRAVFIRYVYFCYITPIFVIVINIVITFSFQRNIGYGTNLCFVENFVQNLVTFIAPLLLTCVVNTVMFTLTVININFVKNINKSREDKNELLIFMKLFSLTGIIWIFQIIDSILHMSVFSFVATTLTSSQGAVIFLSFASSPRIYKHLKSMSKRSKVPENKGETMSETQKTIENENPISSDLSVIA</sequence>
<dbReference type="CDD" id="cd15039">
    <property type="entry name" value="7tmB3_Methuselah-like"/>
    <property type="match status" value="1"/>
</dbReference>
<evidence type="ECO:0000256" key="7">
    <source>
        <dbReference type="SAM" id="SignalP"/>
    </source>
</evidence>
<feature type="transmembrane region" description="Helical" evidence="6">
    <location>
        <begin position="1200"/>
        <end position="1223"/>
    </location>
</feature>
<evidence type="ECO:0000256" key="3">
    <source>
        <dbReference type="ARBA" id="ARBA00022989"/>
    </source>
</evidence>
<feature type="transmembrane region" description="Helical" evidence="6">
    <location>
        <begin position="1014"/>
        <end position="1032"/>
    </location>
</feature>
<dbReference type="Proteomes" id="UP000694844">
    <property type="component" value="Chromosome 5"/>
</dbReference>